<dbReference type="Gene3D" id="1.10.357.10">
    <property type="entry name" value="Tetracycline Repressor, domain 2"/>
    <property type="match status" value="1"/>
</dbReference>
<dbReference type="PROSITE" id="PS50977">
    <property type="entry name" value="HTH_TETR_2"/>
    <property type="match status" value="1"/>
</dbReference>
<evidence type="ECO:0000256" key="1">
    <source>
        <dbReference type="ARBA" id="ARBA00023015"/>
    </source>
</evidence>
<proteinExistence type="predicted"/>
<dbReference type="Pfam" id="PF13305">
    <property type="entry name" value="TetR_C_33"/>
    <property type="match status" value="1"/>
</dbReference>
<feature type="DNA-binding region" description="H-T-H motif" evidence="4">
    <location>
        <begin position="51"/>
        <end position="70"/>
    </location>
</feature>
<comment type="caution">
    <text evidence="7">The sequence shown here is derived from an EMBL/GenBank/DDBJ whole genome shotgun (WGS) entry which is preliminary data.</text>
</comment>
<gene>
    <name evidence="7" type="ORF">Pen02_06940</name>
</gene>
<feature type="compositionally biased region" description="Low complexity" evidence="5">
    <location>
        <begin position="290"/>
        <end position="305"/>
    </location>
</feature>
<dbReference type="InterPro" id="IPR001647">
    <property type="entry name" value="HTH_TetR"/>
</dbReference>
<organism evidence="7 8">
    <name type="scientific">Plantactinospora endophytica</name>
    <dbReference type="NCBI Taxonomy" id="673535"/>
    <lineage>
        <taxon>Bacteria</taxon>
        <taxon>Bacillati</taxon>
        <taxon>Actinomycetota</taxon>
        <taxon>Actinomycetes</taxon>
        <taxon>Micromonosporales</taxon>
        <taxon>Micromonosporaceae</taxon>
        <taxon>Plantactinospora</taxon>
    </lineage>
</organism>
<accession>A0ABQ4DTI5</accession>
<feature type="compositionally biased region" description="Basic and acidic residues" evidence="5">
    <location>
        <begin position="251"/>
        <end position="284"/>
    </location>
</feature>
<dbReference type="EMBL" id="BONW01000002">
    <property type="protein sequence ID" value="GIG85758.1"/>
    <property type="molecule type" value="Genomic_DNA"/>
</dbReference>
<name>A0ABQ4DTI5_9ACTN</name>
<evidence type="ECO:0000256" key="2">
    <source>
        <dbReference type="ARBA" id="ARBA00023125"/>
    </source>
</evidence>
<sequence length="305" mass="32612">MPERSLSAGFRVWQGDGMSAPSIRARVRAEIIEEIKAVARRHLETEGGNLSLRAVARDLGMVSSAIYRYFPSRDALLTALIIEAYQALGDAAEAGDAAVARDDLRGRWLGVSHAVRAWSLAHPAEYALLYGSPVPGYAAPSETVVPAQRVVFALAEIMVDGAAAGRLAPPEATPVPPRVRVDLARLLAPRPGALTEDQLVRCMAAWSQLFGLVSFEVFGRLAQGVVEDSEAYFDHQMRLTADLAGLPAEPGHADGRDEADEPSHSEEPDEPGRPDERDELRGRDDDEPGHAAAPAGGSGQPASEE</sequence>
<reference evidence="7 8" key="1">
    <citation type="submission" date="2021-01" db="EMBL/GenBank/DDBJ databases">
        <title>Whole genome shotgun sequence of Plantactinospora endophytica NBRC 110450.</title>
        <authorList>
            <person name="Komaki H."/>
            <person name="Tamura T."/>
        </authorList>
    </citation>
    <scope>NUCLEOTIDE SEQUENCE [LARGE SCALE GENOMIC DNA]</scope>
    <source>
        <strain evidence="7 8">NBRC 110450</strain>
    </source>
</reference>
<keyword evidence="3" id="KW-0804">Transcription</keyword>
<protein>
    <submittedName>
        <fullName evidence="7">TetR family transcriptional regulator</fullName>
    </submittedName>
</protein>
<dbReference type="InterPro" id="IPR025996">
    <property type="entry name" value="MT1864/Rv1816-like_C"/>
</dbReference>
<keyword evidence="8" id="KW-1185">Reference proteome</keyword>
<evidence type="ECO:0000259" key="6">
    <source>
        <dbReference type="PROSITE" id="PS50977"/>
    </source>
</evidence>
<evidence type="ECO:0000256" key="4">
    <source>
        <dbReference type="PROSITE-ProRule" id="PRU00335"/>
    </source>
</evidence>
<keyword evidence="2 4" id="KW-0238">DNA-binding</keyword>
<evidence type="ECO:0000256" key="3">
    <source>
        <dbReference type="ARBA" id="ARBA00023163"/>
    </source>
</evidence>
<dbReference type="SUPFAM" id="SSF46689">
    <property type="entry name" value="Homeodomain-like"/>
    <property type="match status" value="1"/>
</dbReference>
<keyword evidence="1" id="KW-0805">Transcription regulation</keyword>
<dbReference type="Pfam" id="PF00440">
    <property type="entry name" value="TetR_N"/>
    <property type="match status" value="1"/>
</dbReference>
<evidence type="ECO:0000313" key="8">
    <source>
        <dbReference type="Proteomes" id="UP000646749"/>
    </source>
</evidence>
<dbReference type="SUPFAM" id="SSF48498">
    <property type="entry name" value="Tetracyclin repressor-like, C-terminal domain"/>
    <property type="match status" value="1"/>
</dbReference>
<feature type="domain" description="HTH tetR-type" evidence="6">
    <location>
        <begin position="25"/>
        <end position="88"/>
    </location>
</feature>
<dbReference type="Proteomes" id="UP000646749">
    <property type="component" value="Unassembled WGS sequence"/>
</dbReference>
<dbReference type="InterPro" id="IPR009057">
    <property type="entry name" value="Homeodomain-like_sf"/>
</dbReference>
<evidence type="ECO:0000256" key="5">
    <source>
        <dbReference type="SAM" id="MobiDB-lite"/>
    </source>
</evidence>
<dbReference type="InterPro" id="IPR036271">
    <property type="entry name" value="Tet_transcr_reg_TetR-rel_C_sf"/>
</dbReference>
<feature type="region of interest" description="Disordered" evidence="5">
    <location>
        <begin position="245"/>
        <end position="305"/>
    </location>
</feature>
<evidence type="ECO:0000313" key="7">
    <source>
        <dbReference type="EMBL" id="GIG85758.1"/>
    </source>
</evidence>